<dbReference type="GO" id="GO:0030870">
    <property type="term" value="C:Mre11 complex"/>
    <property type="evidence" value="ECO:0007669"/>
    <property type="project" value="InterPro"/>
</dbReference>
<dbReference type="EMBL" id="JACTNZ010000010">
    <property type="protein sequence ID" value="KAG5530174.1"/>
    <property type="molecule type" value="Genomic_DNA"/>
</dbReference>
<dbReference type="AlphaFoldDB" id="A0AAV6ISW3"/>
<accession>A0AAV6ISW3</accession>
<evidence type="ECO:0000313" key="2">
    <source>
        <dbReference type="EMBL" id="KAG5530174.1"/>
    </source>
</evidence>
<feature type="region of interest" description="Disordered" evidence="1">
    <location>
        <begin position="222"/>
        <end position="246"/>
    </location>
</feature>
<proteinExistence type="predicted"/>
<gene>
    <name evidence="2" type="ORF">RHGRI_030521</name>
</gene>
<evidence type="ECO:0000256" key="1">
    <source>
        <dbReference type="SAM" id="MobiDB-lite"/>
    </source>
</evidence>
<evidence type="ECO:0000313" key="3">
    <source>
        <dbReference type="Proteomes" id="UP000823749"/>
    </source>
</evidence>
<reference evidence="2" key="1">
    <citation type="submission" date="2020-08" db="EMBL/GenBank/DDBJ databases">
        <title>Plant Genome Project.</title>
        <authorList>
            <person name="Zhang R.-G."/>
        </authorList>
    </citation>
    <scope>NUCLEOTIDE SEQUENCE</scope>
    <source>
        <strain evidence="2">WSP0</strain>
        <tissue evidence="2">Leaf</tissue>
    </source>
</reference>
<feature type="region of interest" description="Disordered" evidence="1">
    <location>
        <begin position="129"/>
        <end position="163"/>
    </location>
</feature>
<comment type="caution">
    <text evidence="2">The sequence shown here is derived from an EMBL/GenBank/DDBJ whole genome shotgun (WGS) entry which is preliminary data.</text>
</comment>
<dbReference type="GO" id="GO:0007095">
    <property type="term" value="P:mitotic G2 DNA damage checkpoint signaling"/>
    <property type="evidence" value="ECO:0007669"/>
    <property type="project" value="InterPro"/>
</dbReference>
<dbReference type="GO" id="GO:0003684">
    <property type="term" value="F:damaged DNA binding"/>
    <property type="evidence" value="ECO:0007669"/>
    <property type="project" value="TreeGrafter"/>
</dbReference>
<feature type="compositionally biased region" description="Basic and acidic residues" evidence="1">
    <location>
        <begin position="235"/>
        <end position="246"/>
    </location>
</feature>
<organism evidence="2 3">
    <name type="scientific">Rhododendron griersonianum</name>
    <dbReference type="NCBI Taxonomy" id="479676"/>
    <lineage>
        <taxon>Eukaryota</taxon>
        <taxon>Viridiplantae</taxon>
        <taxon>Streptophyta</taxon>
        <taxon>Embryophyta</taxon>
        <taxon>Tracheophyta</taxon>
        <taxon>Spermatophyta</taxon>
        <taxon>Magnoliopsida</taxon>
        <taxon>eudicotyledons</taxon>
        <taxon>Gunneridae</taxon>
        <taxon>Pentapetalae</taxon>
        <taxon>asterids</taxon>
        <taxon>Ericales</taxon>
        <taxon>Ericaceae</taxon>
        <taxon>Ericoideae</taxon>
        <taxon>Rhodoreae</taxon>
        <taxon>Rhododendron</taxon>
    </lineage>
</organism>
<name>A0AAV6ISW3_9ERIC</name>
<dbReference type="Proteomes" id="UP000823749">
    <property type="component" value="Chromosome 10"/>
</dbReference>
<keyword evidence="3" id="KW-1185">Reference proteome</keyword>
<dbReference type="PANTHER" id="PTHR12162">
    <property type="entry name" value="NIBRIN-RELATED"/>
    <property type="match status" value="1"/>
</dbReference>
<sequence>MWHAFYCYCFPSYAPSLVLEGVSVKVADPKSQENCLTGYTFVLEQMHKYKFKDKLSSLLAMVGAKVVNVEGFSTNSQGLGDEGDNKVVLVTPPELVDKSVPTEKFTLLRKVIATYDYLGRDYDTTVQKDEVDKLESGNPDISSSDQDNTITARRDRIDEPESGNPDIIYYQILVVRDTNLPASDYSSRTSTDNGIPNFKCFKKSRTPSGNSFYNLIPFAKYPYKDSDYGSEEVTESDKEEKNRKQM</sequence>
<dbReference type="InterPro" id="IPR040227">
    <property type="entry name" value="Nibrin-rel"/>
</dbReference>
<feature type="compositionally biased region" description="Polar residues" evidence="1">
    <location>
        <begin position="139"/>
        <end position="151"/>
    </location>
</feature>
<dbReference type="PANTHER" id="PTHR12162:SF0">
    <property type="entry name" value="NIBRIN"/>
    <property type="match status" value="1"/>
</dbReference>
<protein>
    <submittedName>
        <fullName evidence="2">Uncharacterized protein</fullName>
    </submittedName>
</protein>
<dbReference type="GO" id="GO:0000724">
    <property type="term" value="P:double-strand break repair via homologous recombination"/>
    <property type="evidence" value="ECO:0007669"/>
    <property type="project" value="TreeGrafter"/>
</dbReference>